<keyword evidence="9" id="KW-0811">Translocation</keyword>
<dbReference type="InterPro" id="IPR011553">
    <property type="entry name" value="Sec62_asco"/>
</dbReference>
<dbReference type="GO" id="GO:0005789">
    <property type="term" value="C:endoplasmic reticulum membrane"/>
    <property type="evidence" value="ECO:0007669"/>
    <property type="project" value="UniProtKB-SubCell"/>
</dbReference>
<evidence type="ECO:0000256" key="2">
    <source>
        <dbReference type="ARBA" id="ARBA00010604"/>
    </source>
</evidence>
<evidence type="ECO:0000256" key="5">
    <source>
        <dbReference type="ARBA" id="ARBA00022692"/>
    </source>
</evidence>
<dbReference type="FunCoup" id="A0A066VMB6">
    <property type="interactions" value="114"/>
</dbReference>
<keyword evidence="7" id="KW-0653">Protein transport</keyword>
<comment type="similarity">
    <text evidence="2">Belongs to the SEC62 family.</text>
</comment>
<keyword evidence="5 12" id="KW-0812">Transmembrane</keyword>
<dbReference type="NCBIfam" id="TIGR00869">
    <property type="entry name" value="sec62"/>
    <property type="match status" value="1"/>
</dbReference>
<evidence type="ECO:0000313" key="14">
    <source>
        <dbReference type="Proteomes" id="UP000027361"/>
    </source>
</evidence>
<feature type="compositionally biased region" description="Low complexity" evidence="11">
    <location>
        <begin position="254"/>
        <end position="275"/>
    </location>
</feature>
<proteinExistence type="inferred from homology"/>
<dbReference type="Pfam" id="PF03839">
    <property type="entry name" value="Sec62"/>
    <property type="match status" value="1"/>
</dbReference>
<evidence type="ECO:0000256" key="3">
    <source>
        <dbReference type="ARBA" id="ARBA00021257"/>
    </source>
</evidence>
<keyword evidence="8 12" id="KW-1133">Transmembrane helix</keyword>
<accession>A0A066VMB6</accession>
<reference evidence="13 14" key="1">
    <citation type="submission" date="2014-05" db="EMBL/GenBank/DDBJ databases">
        <title>Draft genome sequence of a rare smut relative, Tilletiaria anomala UBC 951.</title>
        <authorList>
            <consortium name="DOE Joint Genome Institute"/>
            <person name="Toome M."/>
            <person name="Kuo A."/>
            <person name="Henrissat B."/>
            <person name="Lipzen A."/>
            <person name="Tritt A."/>
            <person name="Yoshinaga Y."/>
            <person name="Zane M."/>
            <person name="Barry K."/>
            <person name="Grigoriev I.V."/>
            <person name="Spatafora J.W."/>
            <person name="Aimea M.C."/>
        </authorList>
    </citation>
    <scope>NUCLEOTIDE SEQUENCE [LARGE SCALE GENOMIC DNA]</scope>
    <source>
        <strain evidence="13 14">UBC 951</strain>
    </source>
</reference>
<organism evidence="13 14">
    <name type="scientific">Tilletiaria anomala (strain ATCC 24038 / CBS 436.72 / UBC 951)</name>
    <dbReference type="NCBI Taxonomy" id="1037660"/>
    <lineage>
        <taxon>Eukaryota</taxon>
        <taxon>Fungi</taxon>
        <taxon>Dikarya</taxon>
        <taxon>Basidiomycota</taxon>
        <taxon>Ustilaginomycotina</taxon>
        <taxon>Exobasidiomycetes</taxon>
        <taxon>Georgefischeriales</taxon>
        <taxon>Tilletiariaceae</taxon>
        <taxon>Tilletiaria</taxon>
    </lineage>
</organism>
<sequence length="308" mass="33277">MEQQSSASKETRVVVDFLRGSKSSIKPHVGVLNGKRVEYFKGSKATAALLSPAYAKLKGAPPVANEEEANKLLHGIIPYAFFLRADKGPKTKEGGRVLQINTMQMFQPELYYVWLYEGSQLGVKLAGLGMVAVMLAGVMFPLWPPIMRQGVWYLSIGALGLIGLFIAIAIFRLIFYVITIVVARPGIWIFPNLFEDVGFVDSFKPLWAWDIPPPPKKKKTLSIAVDASHGTTQAKRQAVANLPGIGPVASPQMNATPQAVAATPTTANAPSVTPSNSDANGGFGAQQQQPPLSASANQQQYDKLDELD</sequence>
<dbReference type="OMA" id="FKPLYGW"/>
<keyword evidence="4" id="KW-0813">Transport</keyword>
<dbReference type="OrthoDB" id="200187at2759"/>
<dbReference type="PANTHER" id="PTHR12443">
    <property type="entry name" value="TRANSLOCATION PROTEIN SEC62"/>
    <property type="match status" value="1"/>
</dbReference>
<evidence type="ECO:0000256" key="10">
    <source>
        <dbReference type="ARBA" id="ARBA00023136"/>
    </source>
</evidence>
<name>A0A066VMB6_TILAU</name>
<dbReference type="HOGENOM" id="CLU_040936_1_0_1"/>
<evidence type="ECO:0000256" key="4">
    <source>
        <dbReference type="ARBA" id="ARBA00022448"/>
    </source>
</evidence>
<gene>
    <name evidence="13" type="ORF">K437DRAFT_257705</name>
</gene>
<evidence type="ECO:0000256" key="6">
    <source>
        <dbReference type="ARBA" id="ARBA00022824"/>
    </source>
</evidence>
<comment type="subcellular location">
    <subcellularLocation>
        <location evidence="1">Endoplasmic reticulum membrane</location>
        <topology evidence="1">Multi-pass membrane protein</topology>
    </subcellularLocation>
</comment>
<keyword evidence="14" id="KW-1185">Reference proteome</keyword>
<evidence type="ECO:0000256" key="1">
    <source>
        <dbReference type="ARBA" id="ARBA00004477"/>
    </source>
</evidence>
<evidence type="ECO:0000256" key="9">
    <source>
        <dbReference type="ARBA" id="ARBA00023010"/>
    </source>
</evidence>
<dbReference type="InParanoid" id="A0A066VMB6"/>
<keyword evidence="6" id="KW-0256">Endoplasmic reticulum</keyword>
<protein>
    <recommendedName>
        <fullName evidence="3">Translocation protein SEC62</fullName>
    </recommendedName>
</protein>
<dbReference type="GeneID" id="25264763"/>
<keyword evidence="10 12" id="KW-0472">Membrane</keyword>
<evidence type="ECO:0000256" key="11">
    <source>
        <dbReference type="SAM" id="MobiDB-lite"/>
    </source>
</evidence>
<dbReference type="InterPro" id="IPR004728">
    <property type="entry name" value="Sec62"/>
</dbReference>
<evidence type="ECO:0000256" key="8">
    <source>
        <dbReference type="ARBA" id="ARBA00022989"/>
    </source>
</evidence>
<evidence type="ECO:0000256" key="12">
    <source>
        <dbReference type="SAM" id="Phobius"/>
    </source>
</evidence>
<dbReference type="PANTHER" id="PTHR12443:SF9">
    <property type="entry name" value="TRANSLOCATION PROTEIN SEC62"/>
    <property type="match status" value="1"/>
</dbReference>
<evidence type="ECO:0000256" key="7">
    <source>
        <dbReference type="ARBA" id="ARBA00022927"/>
    </source>
</evidence>
<comment type="caution">
    <text evidence="13">The sequence shown here is derived from an EMBL/GenBank/DDBJ whole genome shotgun (WGS) entry which is preliminary data.</text>
</comment>
<feature type="transmembrane region" description="Helical" evidence="12">
    <location>
        <begin position="150"/>
        <end position="183"/>
    </location>
</feature>
<dbReference type="AlphaFoldDB" id="A0A066VMB6"/>
<dbReference type="GO" id="GO:0031204">
    <property type="term" value="P:post-translational protein targeting to membrane, translocation"/>
    <property type="evidence" value="ECO:0007669"/>
    <property type="project" value="TreeGrafter"/>
</dbReference>
<dbReference type="RefSeq" id="XP_013242191.1">
    <property type="nucleotide sequence ID" value="XM_013386737.1"/>
</dbReference>
<feature type="compositionally biased region" description="Low complexity" evidence="11">
    <location>
        <begin position="285"/>
        <end position="300"/>
    </location>
</feature>
<evidence type="ECO:0000313" key="13">
    <source>
        <dbReference type="EMBL" id="KDN42857.1"/>
    </source>
</evidence>
<feature type="transmembrane region" description="Helical" evidence="12">
    <location>
        <begin position="125"/>
        <end position="144"/>
    </location>
</feature>
<dbReference type="EMBL" id="JMSN01000066">
    <property type="protein sequence ID" value="KDN42857.1"/>
    <property type="molecule type" value="Genomic_DNA"/>
</dbReference>
<feature type="region of interest" description="Disordered" evidence="11">
    <location>
        <begin position="254"/>
        <end position="308"/>
    </location>
</feature>
<dbReference type="STRING" id="1037660.A0A066VMB6"/>
<dbReference type="Proteomes" id="UP000027361">
    <property type="component" value="Unassembled WGS sequence"/>
</dbReference>